<sequence length="339" mass="38035">MLQDAAVRQERSPATRRKLTQLFSRDEIRMLTRRSDLMGFAAVGFTWGVIALAFAAMAWASGQAPALAVPVFLLAIALIAGRQLALAILMHDASHGTLFRHRWLNEVFADWVCARPIWNDLKKYRSHHLAHHARTGQADDPDLSLVAPFPTTRASLARKLLRDLSGLTGAKFFIGRFLMDAGYLRWTVANERVRLPADGQTFASRGLLFLRNATPTLITNALLFGLLWTAGHAWLYLAWVVAYMTPFAAFVRIRSMAEHACTENVADNFLNTRTTRAGWIARATVAPINVNYHIEHHVMASVPYFRLPLMHRMLRERNATGAPPGYLEVLRIVSSRRAA</sequence>
<organism evidence="3 4">
    <name type="scientific">Pseudomonas paraeruginosa</name>
    <dbReference type="NCBI Taxonomy" id="2994495"/>
    <lineage>
        <taxon>Bacteria</taxon>
        <taxon>Pseudomonadati</taxon>
        <taxon>Pseudomonadota</taxon>
        <taxon>Gammaproteobacteria</taxon>
        <taxon>Pseudomonadales</taxon>
        <taxon>Pseudomonadaceae</taxon>
        <taxon>Pseudomonas</taxon>
    </lineage>
</organism>
<dbReference type="PANTHER" id="PTHR12879:SF8">
    <property type="entry name" value="SPHINGOLIPID DELTA(4)-DESATURASE DES1"/>
    <property type="match status" value="1"/>
</dbReference>
<dbReference type="AlphaFoldDB" id="A0A2R3IMD2"/>
<keyword evidence="4" id="KW-1185">Reference proteome</keyword>
<evidence type="ECO:0000313" key="3">
    <source>
        <dbReference type="EMBL" id="AVK03088.1"/>
    </source>
</evidence>
<dbReference type="RefSeq" id="WP_058145595.1">
    <property type="nucleotide sequence ID" value="NZ_CP027169.1"/>
</dbReference>
<keyword evidence="1" id="KW-0812">Transmembrane</keyword>
<dbReference type="Pfam" id="PF00487">
    <property type="entry name" value="FA_desaturase"/>
    <property type="match status" value="1"/>
</dbReference>
<dbReference type="GO" id="GO:0016020">
    <property type="term" value="C:membrane"/>
    <property type="evidence" value="ECO:0007669"/>
    <property type="project" value="GOC"/>
</dbReference>
<keyword evidence="1" id="KW-0472">Membrane</keyword>
<feature type="domain" description="Fatty acid desaturase" evidence="2">
    <location>
        <begin position="70"/>
        <end position="318"/>
    </location>
</feature>
<protein>
    <submittedName>
        <fullName evidence="3">Fatty acid desaturase family protein</fullName>
    </submittedName>
</protein>
<dbReference type="EMBL" id="CP027169">
    <property type="protein sequence ID" value="AVK03088.1"/>
    <property type="molecule type" value="Genomic_DNA"/>
</dbReference>
<evidence type="ECO:0000259" key="2">
    <source>
        <dbReference type="Pfam" id="PF00487"/>
    </source>
</evidence>
<dbReference type="Proteomes" id="UP000238390">
    <property type="component" value="Chromosome"/>
</dbReference>
<evidence type="ECO:0000256" key="1">
    <source>
        <dbReference type="SAM" id="Phobius"/>
    </source>
</evidence>
<keyword evidence="1" id="KW-1133">Transmembrane helix</keyword>
<dbReference type="GO" id="GO:0046513">
    <property type="term" value="P:ceramide biosynthetic process"/>
    <property type="evidence" value="ECO:0007669"/>
    <property type="project" value="TreeGrafter"/>
</dbReference>
<dbReference type="PANTHER" id="PTHR12879">
    <property type="entry name" value="SPHINGOLIPID DELTA 4 DESATURASE/C-4 HYDROXYLASE PROTEIN DES2"/>
    <property type="match status" value="1"/>
</dbReference>
<dbReference type="InterPro" id="IPR005804">
    <property type="entry name" value="FA_desaturase_dom"/>
</dbReference>
<reference evidence="3 4" key="1">
    <citation type="submission" date="2018-02" db="EMBL/GenBank/DDBJ databases">
        <title>FDA/CDC Antimicrobial Resistant Isolate Bank Genome Sequencing.</title>
        <authorList>
            <person name="Benahmed F.H."/>
            <person name="Lutgring J.D."/>
            <person name="Yoo B."/>
            <person name="Machado M."/>
            <person name="Brown A."/>
            <person name="McAllister G."/>
            <person name="Perry A."/>
            <person name="Halpin A.L."/>
            <person name="Vavikolanu K."/>
            <person name="Ott S."/>
            <person name="Zhao X."/>
            <person name="Tallon L.J."/>
            <person name="Sadzewicz L."/>
            <person name="Aluvathingal J."/>
            <person name="Nadendla S."/>
            <person name="Voskania-kordi A."/>
            <person name="Simonyan V."/>
            <person name="Patel J."/>
            <person name="Shawar R.M."/>
        </authorList>
    </citation>
    <scope>NUCLEOTIDE SEQUENCE [LARGE SCALE GENOMIC DNA]</scope>
    <source>
        <strain evidence="3 4">AR_0356</strain>
    </source>
</reference>
<accession>A0A2R3IMD2</accession>
<name>A0A2R3IMD2_9PSED</name>
<evidence type="ECO:0000313" key="4">
    <source>
        <dbReference type="Proteomes" id="UP000238390"/>
    </source>
</evidence>
<dbReference type="GO" id="GO:0042284">
    <property type="term" value="F:sphingolipid delta-4 desaturase activity"/>
    <property type="evidence" value="ECO:0007669"/>
    <property type="project" value="TreeGrafter"/>
</dbReference>
<dbReference type="CDD" id="cd03510">
    <property type="entry name" value="Rhizobitoxine-FADS-like"/>
    <property type="match status" value="1"/>
</dbReference>
<gene>
    <name evidence="3" type="ORF">CSB93_2066</name>
</gene>
<proteinExistence type="predicted"/>
<feature type="transmembrane region" description="Helical" evidence="1">
    <location>
        <begin position="37"/>
        <end position="60"/>
    </location>
</feature>
<feature type="transmembrane region" description="Helical" evidence="1">
    <location>
        <begin position="66"/>
        <end position="90"/>
    </location>
</feature>